<dbReference type="Pfam" id="PF00583">
    <property type="entry name" value="Acetyltransf_1"/>
    <property type="match status" value="1"/>
</dbReference>
<dbReference type="PANTHER" id="PTHR13774:SF17">
    <property type="entry name" value="PHENAZINE BIOSYNTHESIS-LIKE DOMAIN-CONTAINING PROTEIN"/>
    <property type="match status" value="1"/>
</dbReference>
<evidence type="ECO:0000256" key="1">
    <source>
        <dbReference type="ARBA" id="ARBA00008270"/>
    </source>
</evidence>
<evidence type="ECO:0000259" key="3">
    <source>
        <dbReference type="Pfam" id="PF00583"/>
    </source>
</evidence>
<keyword evidence="2" id="KW-0413">Isomerase</keyword>
<dbReference type="AlphaFoldDB" id="A0ABD3MDE6"/>
<sequence length="664" mass="73568">MASVQESSSTTIHNRLRFRAAQPVDIPRCFSLECLAYLPDAAASKSTLQRIQHHAAPFFRCVLLSGDKSNLSDEVMTDANRDDVTDPSNFRESSDEAQSELVGFVCATRCHHTPNFNNAIDTTTLEDRPPQTRDGYLYPTKNEPNGPCLAIHSIVVHKEHQRKGVGRAMLENFIKSVTLYNAELDGHRRRNKIMAKNPYTKIERIVLVCYSSIAKLFVSAGFRWKTTIKGGIDPLYELEREVDPSPFPDLHQSLVEHDCYLVDAFTIPGERGSGTPAAIVVLHDSPINLIDHNMNSASTAISPQDNAELATERAEAWMSSVSKEFSQPVTAFVWRISVVMSRRGSNASSISDDELTTSMHDVSKDLPESKPEMHYAIRLFTGTGVEIDKSTHATLAAASVLFHRDTSTRIIEERSTLSFHFMNELAHESPLGISSLRQPSQTLQVFGTMHPSGIRIEMNCPWRNVNPLPPSPEGEGSVSSMIWQSFMWIDHATNEQVLSSPMDYIRFVGLTDDGEDLIVELTAEGFDLTCEIGFDCVELKQSWNGFSKGVIICCEVPDVSGKVADSALDGHPEGGTANIREISDDFSIDFCSRYFHSNGHSDDQGSHSALGPYFGARRGKRRLLGLQNSERGGLVECNLTEDERVYLIGSTITTITGKTQMNTS</sequence>
<proteinExistence type="inferred from homology"/>
<dbReference type="Proteomes" id="UP001530293">
    <property type="component" value="Unassembled WGS sequence"/>
</dbReference>
<dbReference type="InterPro" id="IPR003719">
    <property type="entry name" value="Phenazine_PhzF-like"/>
</dbReference>
<accession>A0ABD3MDE6</accession>
<evidence type="ECO:0000313" key="5">
    <source>
        <dbReference type="Proteomes" id="UP001530293"/>
    </source>
</evidence>
<comment type="similarity">
    <text evidence="1">Belongs to the PhzF family.</text>
</comment>
<dbReference type="EMBL" id="JALLBG020000143">
    <property type="protein sequence ID" value="KAL3762034.1"/>
    <property type="molecule type" value="Genomic_DNA"/>
</dbReference>
<dbReference type="PANTHER" id="PTHR13774">
    <property type="entry name" value="PHENAZINE BIOSYNTHESIS PROTEIN"/>
    <property type="match status" value="1"/>
</dbReference>
<evidence type="ECO:0000256" key="2">
    <source>
        <dbReference type="ARBA" id="ARBA00023235"/>
    </source>
</evidence>
<dbReference type="InterPro" id="IPR016181">
    <property type="entry name" value="Acyl_CoA_acyltransferase"/>
</dbReference>
<dbReference type="Gene3D" id="3.40.630.30">
    <property type="match status" value="1"/>
</dbReference>
<comment type="caution">
    <text evidence="4">The sequence shown here is derived from an EMBL/GenBank/DDBJ whole genome shotgun (WGS) entry which is preliminary data.</text>
</comment>
<keyword evidence="5" id="KW-1185">Reference proteome</keyword>
<dbReference type="SUPFAM" id="SSF55729">
    <property type="entry name" value="Acyl-CoA N-acyltransferases (Nat)"/>
    <property type="match status" value="1"/>
</dbReference>
<feature type="domain" description="N-acetyltransferase" evidence="3">
    <location>
        <begin position="98"/>
        <end position="175"/>
    </location>
</feature>
<organism evidence="4 5">
    <name type="scientific">Discostella pseudostelligera</name>
    <dbReference type="NCBI Taxonomy" id="259834"/>
    <lineage>
        <taxon>Eukaryota</taxon>
        <taxon>Sar</taxon>
        <taxon>Stramenopiles</taxon>
        <taxon>Ochrophyta</taxon>
        <taxon>Bacillariophyta</taxon>
        <taxon>Coscinodiscophyceae</taxon>
        <taxon>Thalassiosirophycidae</taxon>
        <taxon>Stephanodiscales</taxon>
        <taxon>Stephanodiscaceae</taxon>
        <taxon>Discostella</taxon>
    </lineage>
</organism>
<dbReference type="GO" id="GO:0016853">
    <property type="term" value="F:isomerase activity"/>
    <property type="evidence" value="ECO:0007669"/>
    <property type="project" value="UniProtKB-KW"/>
</dbReference>
<reference evidence="4 5" key="1">
    <citation type="submission" date="2024-10" db="EMBL/GenBank/DDBJ databases">
        <title>Updated reference genomes for cyclostephanoid diatoms.</title>
        <authorList>
            <person name="Roberts W.R."/>
            <person name="Alverson A.J."/>
        </authorList>
    </citation>
    <scope>NUCLEOTIDE SEQUENCE [LARGE SCALE GENOMIC DNA]</scope>
    <source>
        <strain evidence="4 5">AJA232-27</strain>
    </source>
</reference>
<evidence type="ECO:0000313" key="4">
    <source>
        <dbReference type="EMBL" id="KAL3762034.1"/>
    </source>
</evidence>
<dbReference type="SUPFAM" id="SSF54506">
    <property type="entry name" value="Diaminopimelate epimerase-like"/>
    <property type="match status" value="1"/>
</dbReference>
<dbReference type="Gene3D" id="3.10.310.10">
    <property type="entry name" value="Diaminopimelate Epimerase, Chain A, domain 1"/>
    <property type="match status" value="2"/>
</dbReference>
<name>A0ABD3MDE6_9STRA</name>
<dbReference type="InterPro" id="IPR000182">
    <property type="entry name" value="GNAT_dom"/>
</dbReference>
<dbReference type="CDD" id="cd04301">
    <property type="entry name" value="NAT_SF"/>
    <property type="match status" value="1"/>
</dbReference>
<protein>
    <recommendedName>
        <fullName evidence="3">N-acetyltransferase domain-containing protein</fullName>
    </recommendedName>
</protein>
<gene>
    <name evidence="4" type="ORF">ACHAWU_002130</name>
</gene>